<evidence type="ECO:0000313" key="4">
    <source>
        <dbReference type="Proteomes" id="UP000325315"/>
    </source>
</evidence>
<dbReference type="Gene3D" id="1.20.1050.10">
    <property type="match status" value="1"/>
</dbReference>
<dbReference type="GO" id="GO:0004364">
    <property type="term" value="F:glutathione transferase activity"/>
    <property type="evidence" value="ECO:0007669"/>
    <property type="project" value="UniProtKB-EC"/>
</dbReference>
<dbReference type="PANTHER" id="PTHR43900:SF47">
    <property type="entry name" value="GLUTATHIONE S-TRANSFERASE F6-RELATED"/>
    <property type="match status" value="1"/>
</dbReference>
<proteinExistence type="predicted"/>
<accession>A0A5B6VL09</accession>
<gene>
    <name evidence="3" type="ORF">EPI10_015584</name>
</gene>
<dbReference type="OrthoDB" id="1001905at2759"/>
<organism evidence="3 4">
    <name type="scientific">Gossypium australe</name>
    <dbReference type="NCBI Taxonomy" id="47621"/>
    <lineage>
        <taxon>Eukaryota</taxon>
        <taxon>Viridiplantae</taxon>
        <taxon>Streptophyta</taxon>
        <taxon>Embryophyta</taxon>
        <taxon>Tracheophyta</taxon>
        <taxon>Spermatophyta</taxon>
        <taxon>Magnoliopsida</taxon>
        <taxon>eudicotyledons</taxon>
        <taxon>Gunneridae</taxon>
        <taxon>Pentapetalae</taxon>
        <taxon>rosids</taxon>
        <taxon>malvids</taxon>
        <taxon>Malvales</taxon>
        <taxon>Malvaceae</taxon>
        <taxon>Malvoideae</taxon>
        <taxon>Gossypium</taxon>
    </lineage>
</organism>
<dbReference type="PANTHER" id="PTHR43900">
    <property type="entry name" value="GLUTATHIONE S-TRANSFERASE RHO"/>
    <property type="match status" value="1"/>
</dbReference>
<comment type="caution">
    <text evidence="3">The sequence shown here is derived from an EMBL/GenBank/DDBJ whole genome shotgun (WGS) entry which is preliminary data.</text>
</comment>
<sequence>MAVFELWKKFEAHQFNPLSAKLVFELRYKPHFGMTIDTTVVEENEAKLAEVLDVYEAHLAESKHKWKPHSRDVNSGRTMEEDLGNLNISYDEEEIIEGKRTKKKYDAALGIWSWDVGYMELGSDMEECPIGMVDSKKRERIFHELKGWIILGLDKRLQVQLRSFSSLHIDVEIGEEEGMINWRLTGFYGSLEECRRRFRKVLDECIDEAQGVFVMGRQITDNILIVYEVLHSFKRTKVGSKGSFALKLDISKAYDRVKWGMMARMGLCDEWISLVMNYDSIMFGEATMEGVNAMKSVVPEYESVSGHMKVRLQDFGGEMHIQTKVYIGANRGWLVDQRGMRD</sequence>
<dbReference type="InterPro" id="IPR036282">
    <property type="entry name" value="Glutathione-S-Trfase_C_sf"/>
</dbReference>
<dbReference type="EMBL" id="SMMG02000006">
    <property type="protein sequence ID" value="KAA3469832.1"/>
    <property type="molecule type" value="Genomic_DNA"/>
</dbReference>
<dbReference type="GO" id="GO:0006749">
    <property type="term" value="P:glutathione metabolic process"/>
    <property type="evidence" value="ECO:0007669"/>
    <property type="project" value="TreeGrafter"/>
</dbReference>
<dbReference type="GO" id="GO:0043295">
    <property type="term" value="F:glutathione binding"/>
    <property type="evidence" value="ECO:0007669"/>
    <property type="project" value="TreeGrafter"/>
</dbReference>
<dbReference type="EC" id="2.5.1.18" evidence="1"/>
<dbReference type="Proteomes" id="UP000325315">
    <property type="component" value="Unassembled WGS sequence"/>
</dbReference>
<reference evidence="4" key="1">
    <citation type="journal article" date="2019" name="Plant Biotechnol. J.">
        <title>Genome sequencing of the Australian wild diploid species Gossypium australe highlights disease resistance and delayed gland morphogenesis.</title>
        <authorList>
            <person name="Cai Y."/>
            <person name="Cai X."/>
            <person name="Wang Q."/>
            <person name="Wang P."/>
            <person name="Zhang Y."/>
            <person name="Cai C."/>
            <person name="Xu Y."/>
            <person name="Wang K."/>
            <person name="Zhou Z."/>
            <person name="Wang C."/>
            <person name="Geng S."/>
            <person name="Li B."/>
            <person name="Dong Q."/>
            <person name="Hou Y."/>
            <person name="Wang H."/>
            <person name="Ai P."/>
            <person name="Liu Z."/>
            <person name="Yi F."/>
            <person name="Sun M."/>
            <person name="An G."/>
            <person name="Cheng J."/>
            <person name="Zhang Y."/>
            <person name="Shi Q."/>
            <person name="Xie Y."/>
            <person name="Shi X."/>
            <person name="Chang Y."/>
            <person name="Huang F."/>
            <person name="Chen Y."/>
            <person name="Hong S."/>
            <person name="Mi L."/>
            <person name="Sun Q."/>
            <person name="Zhang L."/>
            <person name="Zhou B."/>
            <person name="Peng R."/>
            <person name="Zhang X."/>
            <person name="Liu F."/>
        </authorList>
    </citation>
    <scope>NUCLEOTIDE SEQUENCE [LARGE SCALE GENOMIC DNA]</scope>
    <source>
        <strain evidence="4">cv. PA1801</strain>
    </source>
</reference>
<keyword evidence="4" id="KW-1185">Reference proteome</keyword>
<dbReference type="SUPFAM" id="SSF47616">
    <property type="entry name" value="GST C-terminal domain-like"/>
    <property type="match status" value="1"/>
</dbReference>
<dbReference type="AlphaFoldDB" id="A0A5B6VL09"/>
<evidence type="ECO:0000313" key="3">
    <source>
        <dbReference type="EMBL" id="KAA3469832.1"/>
    </source>
</evidence>
<keyword evidence="2 3" id="KW-0808">Transferase</keyword>
<dbReference type="GO" id="GO:0005737">
    <property type="term" value="C:cytoplasm"/>
    <property type="evidence" value="ECO:0007669"/>
    <property type="project" value="TreeGrafter"/>
</dbReference>
<evidence type="ECO:0000256" key="1">
    <source>
        <dbReference type="ARBA" id="ARBA00012452"/>
    </source>
</evidence>
<evidence type="ECO:0000256" key="2">
    <source>
        <dbReference type="ARBA" id="ARBA00022679"/>
    </source>
</evidence>
<name>A0A5B6VL09_9ROSI</name>
<protein>
    <recommendedName>
        <fullName evidence="1">glutathione transferase</fullName>
        <ecNumber evidence="1">2.5.1.18</ecNumber>
    </recommendedName>
</protein>